<evidence type="ECO:0000313" key="3">
    <source>
        <dbReference type="Proteomes" id="UP000034108"/>
    </source>
</evidence>
<organism evidence="2 3">
    <name type="scientific">Candidatus Magasanikbacteria bacterium GW2011_GWC2_41_17</name>
    <dbReference type="NCBI Taxonomy" id="1619048"/>
    <lineage>
        <taxon>Bacteria</taxon>
        <taxon>Candidatus Magasanikiibacteriota</taxon>
    </lineage>
</organism>
<dbReference type="Pfam" id="PF26593">
    <property type="entry name" value="TraC-like"/>
    <property type="match status" value="1"/>
</dbReference>
<proteinExistence type="predicted"/>
<gene>
    <name evidence="2" type="ORF">UU49_C0008G0015</name>
</gene>
<dbReference type="STRING" id="1619048.UU49_C0008G0015"/>
<comment type="caution">
    <text evidence="2">The sequence shown here is derived from an EMBL/GenBank/DDBJ whole genome shotgun (WGS) entry which is preliminary data.</text>
</comment>
<evidence type="ECO:0000313" key="2">
    <source>
        <dbReference type="EMBL" id="KKR99295.1"/>
    </source>
</evidence>
<accession>A0A0G0XQX3</accession>
<name>A0A0G0XQX3_9BACT</name>
<dbReference type="InterPro" id="IPR058596">
    <property type="entry name" value="TraC-like_dom"/>
</dbReference>
<protein>
    <recommendedName>
        <fullName evidence="1">TraC-like domain-containing protein</fullName>
    </recommendedName>
</protein>
<evidence type="ECO:0000259" key="1">
    <source>
        <dbReference type="Pfam" id="PF26593"/>
    </source>
</evidence>
<reference evidence="2 3" key="1">
    <citation type="journal article" date="2015" name="Nature">
        <title>rRNA introns, odd ribosomes, and small enigmatic genomes across a large radiation of phyla.</title>
        <authorList>
            <person name="Brown C.T."/>
            <person name="Hug L.A."/>
            <person name="Thomas B.C."/>
            <person name="Sharon I."/>
            <person name="Castelle C.J."/>
            <person name="Singh A."/>
            <person name="Wilkins M.J."/>
            <person name="Williams K.H."/>
            <person name="Banfield J.F."/>
        </authorList>
    </citation>
    <scope>NUCLEOTIDE SEQUENCE [LARGE SCALE GENOMIC DNA]</scope>
</reference>
<feature type="domain" description="TraC-like" evidence="1">
    <location>
        <begin position="32"/>
        <end position="156"/>
    </location>
</feature>
<dbReference type="AlphaFoldDB" id="A0A0G0XQX3"/>
<sequence>MTFYIFMQSKKLAGSKPGASTQKYLDIAEIRDDVVVMKDGTLRAVLLASSINFALKSEEEQEALISAYAGFLNTLEFPLQVVIQSRKLNIDNYLDRLKQSEKEQTNELLKMQISDYRSFVGELVEMGHIMSKRFYVVVPFNPLSDKRKSFFARLKEIFIPAITLGMKQERFLQRKKDLTSRVDHIMGQLQSMSLAAVMLDTQSLIELYYNSYNLDLAETEKMVEINKLQVE</sequence>
<dbReference type="Proteomes" id="UP000034108">
    <property type="component" value="Unassembled WGS sequence"/>
</dbReference>
<dbReference type="EMBL" id="LCAV01000008">
    <property type="protein sequence ID" value="KKR99295.1"/>
    <property type="molecule type" value="Genomic_DNA"/>
</dbReference>